<accession>A0A9P5ZS54</accession>
<dbReference type="AlphaFoldDB" id="A0A9P5ZS54"/>
<reference evidence="1" key="1">
    <citation type="submission" date="2020-11" db="EMBL/GenBank/DDBJ databases">
        <authorList>
            <consortium name="DOE Joint Genome Institute"/>
            <person name="Ahrendt S."/>
            <person name="Riley R."/>
            <person name="Andreopoulos W."/>
            <person name="Labutti K."/>
            <person name="Pangilinan J."/>
            <person name="Ruiz-Duenas F.J."/>
            <person name="Barrasa J.M."/>
            <person name="Sanchez-Garcia M."/>
            <person name="Camarero S."/>
            <person name="Miyauchi S."/>
            <person name="Serrano A."/>
            <person name="Linde D."/>
            <person name="Babiker R."/>
            <person name="Drula E."/>
            <person name="Ayuso-Fernandez I."/>
            <person name="Pacheco R."/>
            <person name="Padilla G."/>
            <person name="Ferreira P."/>
            <person name="Barriuso J."/>
            <person name="Kellner H."/>
            <person name="Castanera R."/>
            <person name="Alfaro M."/>
            <person name="Ramirez L."/>
            <person name="Pisabarro A.G."/>
            <person name="Kuo A."/>
            <person name="Tritt A."/>
            <person name="Lipzen A."/>
            <person name="He G."/>
            <person name="Yan M."/>
            <person name="Ng V."/>
            <person name="Cullen D."/>
            <person name="Martin F."/>
            <person name="Rosso M.-N."/>
            <person name="Henrissat B."/>
            <person name="Hibbett D."/>
            <person name="Martinez A.T."/>
            <person name="Grigoriev I.V."/>
        </authorList>
    </citation>
    <scope>NUCLEOTIDE SEQUENCE</scope>
    <source>
        <strain evidence="1">ATCC 90797</strain>
    </source>
</reference>
<proteinExistence type="predicted"/>
<comment type="caution">
    <text evidence="1">The sequence shown here is derived from an EMBL/GenBank/DDBJ whole genome shotgun (WGS) entry which is preliminary data.</text>
</comment>
<protein>
    <submittedName>
        <fullName evidence="1">Uncharacterized protein</fullName>
    </submittedName>
</protein>
<sequence length="119" mass="13793">MTEGKLDTASLAKVLWGYSNNPKLKGLLEEEALVQLTIGYRNVCMEDLEIKKELGVITKIELLKIRIFESEKGSVGLLEGIILTMAELWLTIDWQEIPYMLDGKKWKKAHHNKLFEFQW</sequence>
<keyword evidence="2" id="KW-1185">Reference proteome</keyword>
<dbReference type="OrthoDB" id="3054393at2759"/>
<dbReference type="EMBL" id="MU154592">
    <property type="protein sequence ID" value="KAF9492979.1"/>
    <property type="molecule type" value="Genomic_DNA"/>
</dbReference>
<gene>
    <name evidence="1" type="ORF">BDN71DRAFT_1432802</name>
</gene>
<dbReference type="Proteomes" id="UP000807025">
    <property type="component" value="Unassembled WGS sequence"/>
</dbReference>
<organism evidence="1 2">
    <name type="scientific">Pleurotus eryngii</name>
    <name type="common">Boletus of the steppes</name>
    <dbReference type="NCBI Taxonomy" id="5323"/>
    <lineage>
        <taxon>Eukaryota</taxon>
        <taxon>Fungi</taxon>
        <taxon>Dikarya</taxon>
        <taxon>Basidiomycota</taxon>
        <taxon>Agaricomycotina</taxon>
        <taxon>Agaricomycetes</taxon>
        <taxon>Agaricomycetidae</taxon>
        <taxon>Agaricales</taxon>
        <taxon>Pleurotineae</taxon>
        <taxon>Pleurotaceae</taxon>
        <taxon>Pleurotus</taxon>
    </lineage>
</organism>
<evidence type="ECO:0000313" key="1">
    <source>
        <dbReference type="EMBL" id="KAF9492979.1"/>
    </source>
</evidence>
<evidence type="ECO:0000313" key="2">
    <source>
        <dbReference type="Proteomes" id="UP000807025"/>
    </source>
</evidence>
<name>A0A9P5ZS54_PLEER</name>